<organism evidence="1 2">
    <name type="scientific">Trichonephila clavipes</name>
    <name type="common">Golden silk orbweaver</name>
    <name type="synonym">Nephila clavipes</name>
    <dbReference type="NCBI Taxonomy" id="2585209"/>
    <lineage>
        <taxon>Eukaryota</taxon>
        <taxon>Metazoa</taxon>
        <taxon>Ecdysozoa</taxon>
        <taxon>Arthropoda</taxon>
        <taxon>Chelicerata</taxon>
        <taxon>Arachnida</taxon>
        <taxon>Araneae</taxon>
        <taxon>Araneomorphae</taxon>
        <taxon>Entelegynae</taxon>
        <taxon>Araneoidea</taxon>
        <taxon>Nephilidae</taxon>
        <taxon>Trichonephila</taxon>
    </lineage>
</organism>
<keyword evidence="2" id="KW-1185">Reference proteome</keyword>
<name>A0A8X6SFY1_TRICX</name>
<dbReference type="EMBL" id="BMAU01021301">
    <property type="protein sequence ID" value="GFY10738.1"/>
    <property type="molecule type" value="Genomic_DNA"/>
</dbReference>
<accession>A0A8X6SFY1</accession>
<evidence type="ECO:0000313" key="1">
    <source>
        <dbReference type="EMBL" id="GFY10738.1"/>
    </source>
</evidence>
<evidence type="ECO:0000313" key="2">
    <source>
        <dbReference type="Proteomes" id="UP000887159"/>
    </source>
</evidence>
<dbReference type="AlphaFoldDB" id="A0A8X6SFY1"/>
<sequence>MTSLNAIASEAANATRSAVRGHVEKSTTRIIEEAISASKQEKWCALCVKLDSRRETSQYWNFIKVLSKHQQHKTEHSAIKCHPHQYVVQILEQTKKQQACLQSNTKTQVN</sequence>
<reference evidence="1" key="1">
    <citation type="submission" date="2020-08" db="EMBL/GenBank/DDBJ databases">
        <title>Multicomponent nature underlies the extraordinary mechanical properties of spider dragline silk.</title>
        <authorList>
            <person name="Kono N."/>
            <person name="Nakamura H."/>
            <person name="Mori M."/>
            <person name="Yoshida Y."/>
            <person name="Ohtoshi R."/>
            <person name="Malay A.D."/>
            <person name="Moran D.A.P."/>
            <person name="Tomita M."/>
            <person name="Numata K."/>
            <person name="Arakawa K."/>
        </authorList>
    </citation>
    <scope>NUCLEOTIDE SEQUENCE</scope>
</reference>
<proteinExistence type="predicted"/>
<gene>
    <name evidence="1" type="ORF">TNCV_1122611</name>
</gene>
<comment type="caution">
    <text evidence="1">The sequence shown here is derived from an EMBL/GenBank/DDBJ whole genome shotgun (WGS) entry which is preliminary data.</text>
</comment>
<dbReference type="Proteomes" id="UP000887159">
    <property type="component" value="Unassembled WGS sequence"/>
</dbReference>
<protein>
    <submittedName>
        <fullName evidence="1">Uncharacterized protein</fullName>
    </submittedName>
</protein>